<feature type="domain" description="Fibronectin type-III" evidence="2">
    <location>
        <begin position="77"/>
        <end position="145"/>
    </location>
</feature>
<dbReference type="InterPro" id="IPR003961">
    <property type="entry name" value="FN3_dom"/>
</dbReference>
<dbReference type="EMBL" id="CAXKWB010062153">
    <property type="protein sequence ID" value="CAL4184937.1"/>
    <property type="molecule type" value="Genomic_DNA"/>
</dbReference>
<dbReference type="PROSITE" id="PS50853">
    <property type="entry name" value="FN3"/>
    <property type="match status" value="2"/>
</dbReference>
<dbReference type="Pfam" id="PF00041">
    <property type="entry name" value="fn3"/>
    <property type="match status" value="2"/>
</dbReference>
<feature type="domain" description="Fibronectin type-III" evidence="2">
    <location>
        <begin position="1"/>
        <end position="72"/>
    </location>
</feature>
<gene>
    <name evidence="3" type="ORF">MNOR_LOCUS35897</name>
</gene>
<feature type="non-terminal residue" evidence="3">
    <location>
        <position position="1"/>
    </location>
</feature>
<dbReference type="CDD" id="cd00063">
    <property type="entry name" value="FN3"/>
    <property type="match status" value="2"/>
</dbReference>
<dbReference type="AlphaFoldDB" id="A0AAV2SCZ2"/>
<sequence>FPSEEYEFIKIEAQDSTGSLNGIDKKKAEPTCCSATLQDLLPYTTYQVVVKAVNMEGIGPPSHDATATTKEDAPNNPPPRLRCSPMTAHSVLVSWDDLPSSQARGKLLGYRVRYSAYGTFVSPRSETTSSLSVALRNLTPFTNYT</sequence>
<protein>
    <recommendedName>
        <fullName evidence="2">Fibronectin type-III domain-containing protein</fullName>
    </recommendedName>
</protein>
<keyword evidence="4" id="KW-1185">Reference proteome</keyword>
<evidence type="ECO:0000313" key="4">
    <source>
        <dbReference type="Proteomes" id="UP001497623"/>
    </source>
</evidence>
<comment type="caution">
    <text evidence="3">The sequence shown here is derived from an EMBL/GenBank/DDBJ whole genome shotgun (WGS) entry which is preliminary data.</text>
</comment>
<dbReference type="Proteomes" id="UP001497623">
    <property type="component" value="Unassembled WGS sequence"/>
</dbReference>
<evidence type="ECO:0000313" key="3">
    <source>
        <dbReference type="EMBL" id="CAL4184937.1"/>
    </source>
</evidence>
<dbReference type="InterPro" id="IPR013783">
    <property type="entry name" value="Ig-like_fold"/>
</dbReference>
<dbReference type="SUPFAM" id="SSF49265">
    <property type="entry name" value="Fibronectin type III"/>
    <property type="match status" value="1"/>
</dbReference>
<dbReference type="PANTHER" id="PTHR46957:SF3">
    <property type="entry name" value="CYTOKINE RECEPTOR"/>
    <property type="match status" value="1"/>
</dbReference>
<organism evidence="3 4">
    <name type="scientific">Meganyctiphanes norvegica</name>
    <name type="common">Northern krill</name>
    <name type="synonym">Thysanopoda norvegica</name>
    <dbReference type="NCBI Taxonomy" id="48144"/>
    <lineage>
        <taxon>Eukaryota</taxon>
        <taxon>Metazoa</taxon>
        <taxon>Ecdysozoa</taxon>
        <taxon>Arthropoda</taxon>
        <taxon>Crustacea</taxon>
        <taxon>Multicrustacea</taxon>
        <taxon>Malacostraca</taxon>
        <taxon>Eumalacostraca</taxon>
        <taxon>Eucarida</taxon>
        <taxon>Euphausiacea</taxon>
        <taxon>Euphausiidae</taxon>
        <taxon>Meganyctiphanes</taxon>
    </lineage>
</organism>
<evidence type="ECO:0000259" key="2">
    <source>
        <dbReference type="PROSITE" id="PS50853"/>
    </source>
</evidence>
<evidence type="ECO:0000256" key="1">
    <source>
        <dbReference type="SAM" id="MobiDB-lite"/>
    </source>
</evidence>
<feature type="non-terminal residue" evidence="3">
    <location>
        <position position="145"/>
    </location>
</feature>
<dbReference type="InterPro" id="IPR050713">
    <property type="entry name" value="RTP_Phos/Ushers"/>
</dbReference>
<dbReference type="GO" id="GO:0016020">
    <property type="term" value="C:membrane"/>
    <property type="evidence" value="ECO:0007669"/>
    <property type="project" value="UniProtKB-SubCell"/>
</dbReference>
<dbReference type="InterPro" id="IPR036116">
    <property type="entry name" value="FN3_sf"/>
</dbReference>
<name>A0AAV2SCZ2_MEGNR</name>
<reference evidence="3 4" key="1">
    <citation type="submission" date="2024-05" db="EMBL/GenBank/DDBJ databases">
        <authorList>
            <person name="Wallberg A."/>
        </authorList>
    </citation>
    <scope>NUCLEOTIDE SEQUENCE [LARGE SCALE GENOMIC DNA]</scope>
</reference>
<dbReference type="Gene3D" id="2.60.40.10">
    <property type="entry name" value="Immunoglobulins"/>
    <property type="match status" value="2"/>
</dbReference>
<dbReference type="PANTHER" id="PTHR46957">
    <property type="entry name" value="CYTOKINE RECEPTOR"/>
    <property type="match status" value="1"/>
</dbReference>
<feature type="region of interest" description="Disordered" evidence="1">
    <location>
        <begin position="59"/>
        <end position="80"/>
    </location>
</feature>
<proteinExistence type="predicted"/>
<accession>A0AAV2SCZ2</accession>